<comment type="pathway">
    <text evidence="1 7">Cell wall biogenesis; peptidoglycan biosynthesis.</text>
</comment>
<proteinExistence type="predicted"/>
<evidence type="ECO:0000313" key="11">
    <source>
        <dbReference type="EMBL" id="EGS36486.1"/>
    </source>
</evidence>
<dbReference type="PANTHER" id="PTHR30582">
    <property type="entry name" value="L,D-TRANSPEPTIDASE"/>
    <property type="match status" value="1"/>
</dbReference>
<evidence type="ECO:0000256" key="3">
    <source>
        <dbReference type="ARBA" id="ARBA00022729"/>
    </source>
</evidence>
<dbReference type="InterPro" id="IPR038063">
    <property type="entry name" value="Transpep_catalytic_dom"/>
</dbReference>
<keyword evidence="5 7" id="KW-0573">Peptidoglycan synthesis</keyword>
<dbReference type="RefSeq" id="WP_003715826.1">
    <property type="nucleotide sequence ID" value="NZ_AFTL01000017.1"/>
</dbReference>
<feature type="active site" description="Proton donor/acceptor" evidence="7">
    <location>
        <position position="789"/>
    </location>
</feature>
<dbReference type="CDD" id="cd16913">
    <property type="entry name" value="YkuD_like"/>
    <property type="match status" value="1"/>
</dbReference>
<accession>A0ABN0D562</accession>
<gene>
    <name evidence="11" type="ORF">HMPREF9102_0249</name>
</gene>
<keyword evidence="12" id="KW-1185">Reference proteome</keyword>
<dbReference type="SUPFAM" id="SSF141523">
    <property type="entry name" value="L,D-transpeptidase catalytic domain-like"/>
    <property type="match status" value="1"/>
</dbReference>
<evidence type="ECO:0000256" key="5">
    <source>
        <dbReference type="ARBA" id="ARBA00022984"/>
    </source>
</evidence>
<evidence type="ECO:0000256" key="1">
    <source>
        <dbReference type="ARBA" id="ARBA00004752"/>
    </source>
</evidence>
<feature type="chain" id="PRO_5046845497" evidence="9">
    <location>
        <begin position="36"/>
        <end position="841"/>
    </location>
</feature>
<keyword evidence="3 9" id="KW-0732">Signal</keyword>
<dbReference type="EMBL" id="AFTL01000017">
    <property type="protein sequence ID" value="EGS36486.1"/>
    <property type="molecule type" value="Genomic_DNA"/>
</dbReference>
<sequence length="841" mass="92114">MKEHKKLYKHGKLWVTATIFAATLGIAVGTGQAQAATEPATTTPAVQQVGQTTTGSSQNGRETNQQPSATTPQQDTNRGTAVTSQATTDQTNINPNDHGNYGWLDQAKLNSDGSLNVSGWHATNESQGRQYHYIIAFDPIRRTEIARQDVTESAANRPDVAQVHPVAGAAQSGFNASFDLSQQLANLSQVQIISRYTDDPAGNGNAADYWFAPIVIDRANRANLDSATAVDGQLAVAGWHASNMAAGKNHHYVIFFDRTTNSELGRVEVKPIARPDVARAVPGVYHADQSGFTAKIALNKVNLNHQIQVISRYSASADGNSDYLDYWFNPIAGGNQVNQGWLDGVNLSDGQHLSFAGWHASGLAPFENNHFGILYDLTANSQVAVVKTSQANRPDIARLLPNVPGAGQAGFSGQIDLTGLNLQPGHQYTLVSRYSTSAEGNGGSGQYSDYWSPAFTLNQHAFSIDGLQMTEQGLRVSGWLISDQSLTKTHPYLIVMNNGKEVSRAALTFTGRPDVAKVYGQVYNSANSGFSILVKLDPAQVNGNIQLILRFSDDPAGNGNYDDQYSQTYASNAGNFDAIQVNATGIYVSGWHASNQAVGKPYQYLIFVDQNGHELYRQEVLDKNRTRGDVAKAEPAIYNSGNSGYQLGFNIPNQLNHHMVRIIHRITDDKYGNGNAVDEWSGLVSINAMRTPIDYRQPSEYFAYPNLSQLNNFWIHVRIGQNRVYLMNNNDVVYTMYCTAGYYQNGVSTTPLGTYYIQAERGNSFYNGALGEGANYWTSFLNHGEYLFHTVPTDRWGNYKPYEASQLGINQGSHGCIRLSIPDAYWIMHNVPTGTRVVIDN</sequence>
<comment type="caution">
    <text evidence="11">The sequence shown here is derived from an EMBL/GenBank/DDBJ whole genome shotgun (WGS) entry which is preliminary data.</text>
</comment>
<feature type="domain" description="L,D-TPase catalytic" evidence="10">
    <location>
        <begin position="713"/>
        <end position="840"/>
    </location>
</feature>
<evidence type="ECO:0000256" key="8">
    <source>
        <dbReference type="SAM" id="MobiDB-lite"/>
    </source>
</evidence>
<feature type="compositionally biased region" description="Low complexity" evidence="8">
    <location>
        <begin position="38"/>
        <end position="58"/>
    </location>
</feature>
<evidence type="ECO:0000259" key="10">
    <source>
        <dbReference type="PROSITE" id="PS52029"/>
    </source>
</evidence>
<feature type="compositionally biased region" description="Polar residues" evidence="8">
    <location>
        <begin position="59"/>
        <end position="97"/>
    </location>
</feature>
<dbReference type="InterPro" id="IPR022263">
    <property type="entry name" value="KxYKxGKxW"/>
</dbReference>
<dbReference type="InterPro" id="IPR050979">
    <property type="entry name" value="LD-transpeptidase"/>
</dbReference>
<keyword evidence="4 7" id="KW-0133">Cell shape</keyword>
<evidence type="ECO:0000256" key="4">
    <source>
        <dbReference type="ARBA" id="ARBA00022960"/>
    </source>
</evidence>
<feature type="active site" description="Nucleophile" evidence="7">
    <location>
        <position position="816"/>
    </location>
</feature>
<dbReference type="PROSITE" id="PS52029">
    <property type="entry name" value="LD_TPASE"/>
    <property type="match status" value="1"/>
</dbReference>
<evidence type="ECO:0000313" key="12">
    <source>
        <dbReference type="Proteomes" id="UP000006035"/>
    </source>
</evidence>
<dbReference type="NCBIfam" id="TIGR03715">
    <property type="entry name" value="KxYKxGKxW"/>
    <property type="match status" value="1"/>
</dbReference>
<dbReference type="Pfam" id="PF19258">
    <property type="entry name" value="KxYKxGKxW_sig"/>
    <property type="match status" value="1"/>
</dbReference>
<evidence type="ECO:0000256" key="7">
    <source>
        <dbReference type="PROSITE-ProRule" id="PRU01373"/>
    </source>
</evidence>
<dbReference type="PANTHER" id="PTHR30582:SF2">
    <property type="entry name" value="L,D-TRANSPEPTIDASE YCIB-RELATED"/>
    <property type="match status" value="1"/>
</dbReference>
<keyword evidence="6 7" id="KW-0961">Cell wall biogenesis/degradation</keyword>
<feature type="signal peptide" evidence="9">
    <location>
        <begin position="1"/>
        <end position="35"/>
    </location>
</feature>
<protein>
    <submittedName>
        <fullName evidence="11">KxYKxGKxW signal domain protein</fullName>
    </submittedName>
</protein>
<evidence type="ECO:0000256" key="6">
    <source>
        <dbReference type="ARBA" id="ARBA00023316"/>
    </source>
</evidence>
<reference evidence="11 12" key="1">
    <citation type="submission" date="2011-05" db="EMBL/GenBank/DDBJ databases">
        <authorList>
            <person name="Durkin A.S."/>
            <person name="Kim M."/>
            <person name="Radune D."/>
            <person name="Hostetler J."/>
            <person name="Torralba M."/>
            <person name="Gillis M."/>
            <person name="Methe B."/>
            <person name="Sutton G."/>
            <person name="Nelson K.E."/>
        </authorList>
    </citation>
    <scope>NUCLEOTIDE SEQUENCE [LARGE SCALE GENOMIC DNA]</scope>
    <source>
        <strain evidence="11 12">F0423</strain>
    </source>
</reference>
<keyword evidence="2" id="KW-0808">Transferase</keyword>
<name>A0ABN0D562_9LACO</name>
<feature type="region of interest" description="Disordered" evidence="8">
    <location>
        <begin position="38"/>
        <end position="103"/>
    </location>
</feature>
<evidence type="ECO:0000256" key="2">
    <source>
        <dbReference type="ARBA" id="ARBA00022679"/>
    </source>
</evidence>
<dbReference type="Gene3D" id="2.40.440.10">
    <property type="entry name" value="L,D-transpeptidase catalytic domain-like"/>
    <property type="match status" value="1"/>
</dbReference>
<dbReference type="Proteomes" id="UP000006035">
    <property type="component" value="Unassembled WGS sequence"/>
</dbReference>
<dbReference type="InterPro" id="IPR005490">
    <property type="entry name" value="LD_TPept_cat_dom"/>
</dbReference>
<organism evidence="11 12">
    <name type="scientific">Limosilactobacillus oris F0423</name>
    <dbReference type="NCBI Taxonomy" id="944562"/>
    <lineage>
        <taxon>Bacteria</taxon>
        <taxon>Bacillati</taxon>
        <taxon>Bacillota</taxon>
        <taxon>Bacilli</taxon>
        <taxon>Lactobacillales</taxon>
        <taxon>Lactobacillaceae</taxon>
        <taxon>Limosilactobacillus</taxon>
    </lineage>
</organism>
<evidence type="ECO:0000256" key="9">
    <source>
        <dbReference type="SAM" id="SignalP"/>
    </source>
</evidence>
<dbReference type="Pfam" id="PF03734">
    <property type="entry name" value="YkuD"/>
    <property type="match status" value="1"/>
</dbReference>